<comment type="caution">
    <text evidence="2">The sequence shown here is derived from an EMBL/GenBank/DDBJ whole genome shotgun (WGS) entry which is preliminary data.</text>
</comment>
<reference evidence="2 3" key="1">
    <citation type="submission" date="2023-07" db="EMBL/GenBank/DDBJ databases">
        <title>Genomic Encyclopedia of Type Strains, Phase IV (KMG-IV): sequencing the most valuable type-strain genomes for metagenomic binning, comparative biology and taxonomic classification.</title>
        <authorList>
            <person name="Goeker M."/>
        </authorList>
    </citation>
    <scope>NUCLEOTIDE SEQUENCE [LARGE SCALE GENOMIC DNA]</scope>
    <source>
        <strain evidence="2 3">DSM 27848</strain>
    </source>
</reference>
<proteinExistence type="predicted"/>
<evidence type="ECO:0000313" key="2">
    <source>
        <dbReference type="EMBL" id="MDQ0343971.1"/>
    </source>
</evidence>
<dbReference type="SUPFAM" id="SSF52980">
    <property type="entry name" value="Restriction endonuclease-like"/>
    <property type="match status" value="1"/>
</dbReference>
<dbReference type="Gene3D" id="3.90.1570.10">
    <property type="entry name" value="tt1808, chain A"/>
    <property type="match status" value="1"/>
</dbReference>
<evidence type="ECO:0000313" key="3">
    <source>
        <dbReference type="Proteomes" id="UP001232343"/>
    </source>
</evidence>
<dbReference type="InterPro" id="IPR012296">
    <property type="entry name" value="Nuclease_put_TT1808"/>
</dbReference>
<dbReference type="PANTHER" id="PTHR34107">
    <property type="entry name" value="SLL0198 PROTEIN-RELATED"/>
    <property type="match status" value="1"/>
</dbReference>
<dbReference type="GO" id="GO:0004519">
    <property type="term" value="F:endonuclease activity"/>
    <property type="evidence" value="ECO:0007669"/>
    <property type="project" value="UniProtKB-KW"/>
</dbReference>
<protein>
    <submittedName>
        <fullName evidence="2">Uma2 family endonuclease</fullName>
    </submittedName>
</protein>
<feature type="domain" description="Putative restriction endonuclease" evidence="1">
    <location>
        <begin position="18"/>
        <end position="175"/>
    </location>
</feature>
<dbReference type="PANTHER" id="PTHR34107:SF4">
    <property type="entry name" value="SLL1222 PROTEIN"/>
    <property type="match status" value="1"/>
</dbReference>
<sequence length="195" mass="22574">MKSRDEKFILKEAQITYDDYVKLPDDGKRYELVSGILELMTPAPTPKHQIISTKLLTILMNSCQQEYIIFASPIDLILSKTEARQPDIVVIHRNNMEIITKRGIEGIPNLVAEILSPHSIKRDRFEKFKVYARYRIPEYWIVDPANEVLEQYVLVNNSYELLNVFGREDTVQSEQIKCISFTIAEIMDAAAELPR</sequence>
<name>A0ABU0D6D4_9BACI</name>
<dbReference type="InterPro" id="IPR011335">
    <property type="entry name" value="Restrct_endonuc-II-like"/>
</dbReference>
<dbReference type="InterPro" id="IPR008538">
    <property type="entry name" value="Uma2"/>
</dbReference>
<dbReference type="Proteomes" id="UP001232343">
    <property type="component" value="Unassembled WGS sequence"/>
</dbReference>
<keyword evidence="2" id="KW-0540">Nuclease</keyword>
<dbReference type="EMBL" id="JAUSUO010000007">
    <property type="protein sequence ID" value="MDQ0343971.1"/>
    <property type="molecule type" value="Genomic_DNA"/>
</dbReference>
<dbReference type="CDD" id="cd06260">
    <property type="entry name" value="DUF820-like"/>
    <property type="match status" value="1"/>
</dbReference>
<gene>
    <name evidence="2" type="ORF">J2S14_002806</name>
</gene>
<keyword evidence="3" id="KW-1185">Reference proteome</keyword>
<accession>A0ABU0D6D4</accession>
<keyword evidence="2" id="KW-0255">Endonuclease</keyword>
<dbReference type="RefSeq" id="WP_244682210.1">
    <property type="nucleotide sequence ID" value="NZ_JALIRM010000010.1"/>
</dbReference>
<evidence type="ECO:0000259" key="1">
    <source>
        <dbReference type="Pfam" id="PF05685"/>
    </source>
</evidence>
<organism evidence="2 3">
    <name type="scientific">Lederbergia wuyishanensis</name>
    <dbReference type="NCBI Taxonomy" id="1347903"/>
    <lineage>
        <taxon>Bacteria</taxon>
        <taxon>Bacillati</taxon>
        <taxon>Bacillota</taxon>
        <taxon>Bacilli</taxon>
        <taxon>Bacillales</taxon>
        <taxon>Bacillaceae</taxon>
        <taxon>Lederbergia</taxon>
    </lineage>
</organism>
<keyword evidence="2" id="KW-0378">Hydrolase</keyword>
<dbReference type="Pfam" id="PF05685">
    <property type="entry name" value="Uma2"/>
    <property type="match status" value="1"/>
</dbReference>